<evidence type="ECO:0000313" key="3">
    <source>
        <dbReference type="Proteomes" id="UP000316855"/>
    </source>
</evidence>
<feature type="transmembrane region" description="Helical" evidence="1">
    <location>
        <begin position="83"/>
        <end position="106"/>
    </location>
</feature>
<organism evidence="2 3">
    <name type="scientific">Gimesia algae</name>
    <dbReference type="NCBI Taxonomy" id="2527971"/>
    <lineage>
        <taxon>Bacteria</taxon>
        <taxon>Pseudomonadati</taxon>
        <taxon>Planctomycetota</taxon>
        <taxon>Planctomycetia</taxon>
        <taxon>Planctomycetales</taxon>
        <taxon>Planctomycetaceae</taxon>
        <taxon>Gimesia</taxon>
    </lineage>
</organism>
<feature type="transmembrane region" description="Helical" evidence="1">
    <location>
        <begin position="178"/>
        <end position="197"/>
    </location>
</feature>
<feature type="transmembrane region" description="Helical" evidence="1">
    <location>
        <begin position="21"/>
        <end position="40"/>
    </location>
</feature>
<gene>
    <name evidence="2" type="ORF">Pan161_19260</name>
</gene>
<name>A0A517VBA3_9PLAN</name>
<feature type="transmembrane region" description="Helical" evidence="1">
    <location>
        <begin position="154"/>
        <end position="172"/>
    </location>
</feature>
<evidence type="ECO:0000256" key="1">
    <source>
        <dbReference type="SAM" id="Phobius"/>
    </source>
</evidence>
<proteinExistence type="predicted"/>
<dbReference type="KEGG" id="gax:Pan161_19260"/>
<keyword evidence="1" id="KW-0812">Transmembrane</keyword>
<keyword evidence="3" id="KW-1185">Reference proteome</keyword>
<dbReference type="EMBL" id="CP036343">
    <property type="protein sequence ID" value="QDT90276.1"/>
    <property type="molecule type" value="Genomic_DNA"/>
</dbReference>
<feature type="transmembrane region" description="Helical" evidence="1">
    <location>
        <begin position="112"/>
        <end position="133"/>
    </location>
</feature>
<dbReference type="RefSeq" id="WP_145226104.1">
    <property type="nucleotide sequence ID" value="NZ_CP036343.1"/>
</dbReference>
<keyword evidence="1" id="KW-1133">Transmembrane helix</keyword>
<evidence type="ECO:0000313" key="2">
    <source>
        <dbReference type="EMBL" id="QDT90276.1"/>
    </source>
</evidence>
<accession>A0A517VBA3</accession>
<sequence length="220" mass="25052">MTNPQSARCVQELKLVAKLWIGVKVLAFVFYAAFFAWYYFTPAGNTHVLVLGVGGTALFSHRATRFLVKYGESVPEFWNRKLIVPFIIVQLLTFAAYFTLLLMFVLSTTPDYFLLVAWGIGTAVFEFLANRFLDQRLARQLGLTMDQKTEAMKIGVNVLAWMSYLLLFYYLAGSKNVQVPMMIACVLGVALFHFFAIKPLMDKKTLLLNRQDQNDDQSES</sequence>
<reference evidence="2 3" key="1">
    <citation type="submission" date="2019-02" db="EMBL/GenBank/DDBJ databases">
        <title>Deep-cultivation of Planctomycetes and their phenomic and genomic characterization uncovers novel biology.</title>
        <authorList>
            <person name="Wiegand S."/>
            <person name="Jogler M."/>
            <person name="Boedeker C."/>
            <person name="Pinto D."/>
            <person name="Vollmers J."/>
            <person name="Rivas-Marin E."/>
            <person name="Kohn T."/>
            <person name="Peeters S.H."/>
            <person name="Heuer A."/>
            <person name="Rast P."/>
            <person name="Oberbeckmann S."/>
            <person name="Bunk B."/>
            <person name="Jeske O."/>
            <person name="Meyerdierks A."/>
            <person name="Storesund J.E."/>
            <person name="Kallscheuer N."/>
            <person name="Luecker S."/>
            <person name="Lage O.M."/>
            <person name="Pohl T."/>
            <person name="Merkel B.J."/>
            <person name="Hornburger P."/>
            <person name="Mueller R.-W."/>
            <person name="Bruemmer F."/>
            <person name="Labrenz M."/>
            <person name="Spormann A.M."/>
            <person name="Op den Camp H."/>
            <person name="Overmann J."/>
            <person name="Amann R."/>
            <person name="Jetten M.S.M."/>
            <person name="Mascher T."/>
            <person name="Medema M.H."/>
            <person name="Devos D.P."/>
            <person name="Kaster A.-K."/>
            <person name="Ovreas L."/>
            <person name="Rohde M."/>
            <person name="Galperin M.Y."/>
            <person name="Jogler C."/>
        </authorList>
    </citation>
    <scope>NUCLEOTIDE SEQUENCE [LARGE SCALE GENOMIC DNA]</scope>
    <source>
        <strain evidence="2 3">Pan161</strain>
    </source>
</reference>
<dbReference type="Proteomes" id="UP000316855">
    <property type="component" value="Chromosome"/>
</dbReference>
<feature type="transmembrane region" description="Helical" evidence="1">
    <location>
        <begin position="46"/>
        <end position="63"/>
    </location>
</feature>
<keyword evidence="1" id="KW-0472">Membrane</keyword>
<protein>
    <submittedName>
        <fullName evidence="2">Uncharacterized protein</fullName>
    </submittedName>
</protein>
<dbReference type="AlphaFoldDB" id="A0A517VBA3"/>